<reference evidence="1 2" key="1">
    <citation type="journal article" date="2019" name="Sci. Rep.">
        <title>Orb-weaving spider Araneus ventricosus genome elucidates the spidroin gene catalogue.</title>
        <authorList>
            <person name="Kono N."/>
            <person name="Nakamura H."/>
            <person name="Ohtoshi R."/>
            <person name="Moran D.A.P."/>
            <person name="Shinohara A."/>
            <person name="Yoshida Y."/>
            <person name="Fujiwara M."/>
            <person name="Mori M."/>
            <person name="Tomita M."/>
            <person name="Arakawa K."/>
        </authorList>
    </citation>
    <scope>NUCLEOTIDE SEQUENCE [LARGE SCALE GENOMIC DNA]</scope>
</reference>
<sequence length="107" mass="12634">MDLCFIIKRPTSPLQSEGRLDYSPYVYSLLHWSQICTIVHSQVCFVYLKREEKPYDKSDHVYGSNMGMFQEVPLFQPPWMQRLMLHYILESAVDNFLLPVNCCRAIL</sequence>
<dbReference type="AlphaFoldDB" id="A0A4Y2IIP6"/>
<comment type="caution">
    <text evidence="1">The sequence shown here is derived from an EMBL/GenBank/DDBJ whole genome shotgun (WGS) entry which is preliminary data.</text>
</comment>
<dbReference type="Proteomes" id="UP000499080">
    <property type="component" value="Unassembled WGS sequence"/>
</dbReference>
<evidence type="ECO:0000313" key="1">
    <source>
        <dbReference type="EMBL" id="GBM77149.1"/>
    </source>
</evidence>
<accession>A0A4Y2IIP6</accession>
<evidence type="ECO:0000313" key="2">
    <source>
        <dbReference type="Proteomes" id="UP000499080"/>
    </source>
</evidence>
<organism evidence="1 2">
    <name type="scientific">Araneus ventricosus</name>
    <name type="common">Orbweaver spider</name>
    <name type="synonym">Epeira ventricosa</name>
    <dbReference type="NCBI Taxonomy" id="182803"/>
    <lineage>
        <taxon>Eukaryota</taxon>
        <taxon>Metazoa</taxon>
        <taxon>Ecdysozoa</taxon>
        <taxon>Arthropoda</taxon>
        <taxon>Chelicerata</taxon>
        <taxon>Arachnida</taxon>
        <taxon>Araneae</taxon>
        <taxon>Araneomorphae</taxon>
        <taxon>Entelegynae</taxon>
        <taxon>Araneoidea</taxon>
        <taxon>Araneidae</taxon>
        <taxon>Araneus</taxon>
    </lineage>
</organism>
<dbReference type="EMBL" id="BGPR01002669">
    <property type="protein sequence ID" value="GBM77149.1"/>
    <property type="molecule type" value="Genomic_DNA"/>
</dbReference>
<gene>
    <name evidence="1" type="ORF">AVEN_209093_1</name>
</gene>
<keyword evidence="2" id="KW-1185">Reference proteome</keyword>
<name>A0A4Y2IIP6_ARAVE</name>
<protein>
    <submittedName>
        <fullName evidence="1">Uncharacterized protein</fullName>
    </submittedName>
</protein>
<proteinExistence type="predicted"/>